<proteinExistence type="predicted"/>
<dbReference type="InterPro" id="IPR052039">
    <property type="entry name" value="Caspase-related_regulators"/>
</dbReference>
<evidence type="ECO:0000259" key="1">
    <source>
        <dbReference type="PROSITE" id="PS50208"/>
    </source>
</evidence>
<dbReference type="InterPro" id="IPR029030">
    <property type="entry name" value="Caspase-like_dom_sf"/>
</dbReference>
<dbReference type="Gene3D" id="3.40.50.1460">
    <property type="match status" value="1"/>
</dbReference>
<gene>
    <name evidence="2" type="ORF">PLOB_00033066</name>
</gene>
<dbReference type="PROSITE" id="PS50208">
    <property type="entry name" value="CASPASE_P20"/>
    <property type="match status" value="1"/>
</dbReference>
<dbReference type="InterPro" id="IPR011600">
    <property type="entry name" value="Pept_C14_caspase"/>
</dbReference>
<dbReference type="Pfam" id="PF00656">
    <property type="entry name" value="Peptidase_C14"/>
    <property type="match status" value="1"/>
</dbReference>
<organism evidence="2 3">
    <name type="scientific">Porites lobata</name>
    <dbReference type="NCBI Taxonomy" id="104759"/>
    <lineage>
        <taxon>Eukaryota</taxon>
        <taxon>Metazoa</taxon>
        <taxon>Cnidaria</taxon>
        <taxon>Anthozoa</taxon>
        <taxon>Hexacorallia</taxon>
        <taxon>Scleractinia</taxon>
        <taxon>Fungiina</taxon>
        <taxon>Poritidae</taxon>
        <taxon>Porites</taxon>
    </lineage>
</organism>
<dbReference type="InterPro" id="IPR001309">
    <property type="entry name" value="Pept_C14_p20"/>
</dbReference>
<name>A0ABN8S4H5_9CNID</name>
<reference evidence="2 3" key="1">
    <citation type="submission" date="2022-05" db="EMBL/GenBank/DDBJ databases">
        <authorList>
            <consortium name="Genoscope - CEA"/>
            <person name="William W."/>
        </authorList>
    </citation>
    <scope>NUCLEOTIDE SEQUENCE [LARGE SCALE GENOMIC DNA]</scope>
</reference>
<dbReference type="EMBL" id="CALNXK010000436">
    <property type="protein sequence ID" value="CAH3185631.1"/>
    <property type="molecule type" value="Genomic_DNA"/>
</dbReference>
<dbReference type="PANTHER" id="PTHR22576">
    <property type="entry name" value="MUCOSA ASSOCIATED LYMPHOID TISSUE LYMPHOMA TRANSLOCATION PROTEIN 1/PARACASPASE"/>
    <property type="match status" value="1"/>
</dbReference>
<sequence length="398" mass="45224">MYICVVFVSAVVSDKVALVIGNQNYECQMLQGLAYPEKDAYDVAFALQRLEFKVVSLVNLSLSEMRIAVLSFCRMLGSGVYGVLYYAGHGFDDGGESFLLPVDADLKYDRQHSLRAQEILQTMQTCNTELNLLIIDSCRIRLPNNGGSVQYCKRGARGNNIFAYSCCSQHEAYEAPGKRNGLYAFHLLNHLRRNERIELILMDVARDVTRESTRSLIQRPCHESDAVADCRLTDPIIPTVRPREFEERIQLWNQAHFLPGDIRPIERDGITITFNYRPVFSNVLDIAITARNSNPVTLHQVVMGLDVPTPVMTHLRHVTGEVLDPYMGTITQVVQLYRLQKLEDPLVAKFKIYYDNGNETRDFEETVCLGCPLISSVFARWDWWITCGQIPQGKCTQV</sequence>
<dbReference type="SUPFAM" id="SSF49348">
    <property type="entry name" value="Clathrin adaptor appendage domain"/>
    <property type="match status" value="1"/>
</dbReference>
<dbReference type="Proteomes" id="UP001159405">
    <property type="component" value="Unassembled WGS sequence"/>
</dbReference>
<evidence type="ECO:0000313" key="2">
    <source>
        <dbReference type="EMBL" id="CAH3185631.1"/>
    </source>
</evidence>
<protein>
    <recommendedName>
        <fullName evidence="1">Caspase family p20 domain-containing protein</fullName>
    </recommendedName>
</protein>
<evidence type="ECO:0000313" key="3">
    <source>
        <dbReference type="Proteomes" id="UP001159405"/>
    </source>
</evidence>
<dbReference type="InterPro" id="IPR013041">
    <property type="entry name" value="Clathrin_app_Ig-like_sf"/>
</dbReference>
<comment type="caution">
    <text evidence="2">The sequence shown here is derived from an EMBL/GenBank/DDBJ whole genome shotgun (WGS) entry which is preliminary data.</text>
</comment>
<dbReference type="Gene3D" id="2.60.40.1230">
    <property type="match status" value="1"/>
</dbReference>
<feature type="domain" description="Caspase family p20" evidence="1">
    <location>
        <begin position="13"/>
        <end position="139"/>
    </location>
</feature>
<dbReference type="SUPFAM" id="SSF52129">
    <property type="entry name" value="Caspase-like"/>
    <property type="match status" value="1"/>
</dbReference>
<keyword evidence="3" id="KW-1185">Reference proteome</keyword>
<dbReference type="PANTHER" id="PTHR22576:SF37">
    <property type="entry name" value="MUCOSA-ASSOCIATED LYMPHOID TISSUE LYMPHOMA TRANSLOCATION PROTEIN 1"/>
    <property type="match status" value="1"/>
</dbReference>
<accession>A0ABN8S4H5</accession>